<evidence type="ECO:0000313" key="3">
    <source>
        <dbReference type="Proteomes" id="UP000664385"/>
    </source>
</evidence>
<dbReference type="Proteomes" id="UP000664385">
    <property type="component" value="Unassembled WGS sequence"/>
</dbReference>
<dbReference type="Gene3D" id="3.40.50.720">
    <property type="entry name" value="NAD(P)-binding Rossmann-like Domain"/>
    <property type="match status" value="1"/>
</dbReference>
<dbReference type="PANTHER" id="PTHR43245:SF52">
    <property type="entry name" value="NAD-DEPENDENT EPIMERASE_DEHYDRATASE"/>
    <property type="match status" value="1"/>
</dbReference>
<sequence length="315" mass="34364">MTRVLVTGGAGFLGSHVTALLAAHPAVDLVVSGDLRDSSVPGVVSAPFDVTDGTALAPVLAQHRIDTVVHLAAIVNPGRDTDLEYRVDVTGTENLLTACVATGVRRLVVSSSGAAYGYHPDNPDWLTEDDPVRGNDEFPYSRHKRLVEELLARARDEHPHLEQVVFRIGTILGPTVRNQITALWDGRRLLRVAGSESPFVFVWVDDVAAAMVRAATDGPAGIFNVAGDGRMTVPEIATRLDKRMLVVPAWALSGALWVGRALRLTPHGPQQVRFLRYRPVLDNTRLKDQFGYTPHRTSHEAFEQYLRTHPGVARG</sequence>
<dbReference type="EMBL" id="JAEMWU010000003">
    <property type="protein sequence ID" value="MBN8206955.1"/>
    <property type="molecule type" value="Genomic_DNA"/>
</dbReference>
<feature type="domain" description="NAD-dependent epimerase/dehydratase" evidence="1">
    <location>
        <begin position="4"/>
        <end position="226"/>
    </location>
</feature>
<dbReference type="SUPFAM" id="SSF51735">
    <property type="entry name" value="NAD(P)-binding Rossmann-fold domains"/>
    <property type="match status" value="1"/>
</dbReference>
<protein>
    <submittedName>
        <fullName evidence="2">SDR family oxidoreductase</fullName>
    </submittedName>
</protein>
<gene>
    <name evidence="2" type="ORF">JF543_13435</name>
</gene>
<organism evidence="2 3">
    <name type="scientific">Microbacterium esteraromaticum</name>
    <dbReference type="NCBI Taxonomy" id="57043"/>
    <lineage>
        <taxon>Bacteria</taxon>
        <taxon>Bacillati</taxon>
        <taxon>Actinomycetota</taxon>
        <taxon>Actinomycetes</taxon>
        <taxon>Micrococcales</taxon>
        <taxon>Microbacteriaceae</taxon>
        <taxon>Microbacterium</taxon>
    </lineage>
</organism>
<evidence type="ECO:0000313" key="2">
    <source>
        <dbReference type="EMBL" id="MBN8206955.1"/>
    </source>
</evidence>
<dbReference type="AlphaFoldDB" id="A0A939DXY9"/>
<accession>A0A939DXY9</accession>
<dbReference type="CDD" id="cd05240">
    <property type="entry name" value="UDP_G4E_3_SDR_e"/>
    <property type="match status" value="1"/>
</dbReference>
<dbReference type="InterPro" id="IPR050177">
    <property type="entry name" value="Lipid_A_modif_metabolic_enz"/>
</dbReference>
<dbReference type="InterPro" id="IPR001509">
    <property type="entry name" value="Epimerase_deHydtase"/>
</dbReference>
<dbReference type="PANTHER" id="PTHR43245">
    <property type="entry name" value="BIFUNCTIONAL POLYMYXIN RESISTANCE PROTEIN ARNA"/>
    <property type="match status" value="1"/>
</dbReference>
<name>A0A939DXY9_9MICO</name>
<dbReference type="RefSeq" id="WP_206824761.1">
    <property type="nucleotide sequence ID" value="NZ_JAEMWU010000003.1"/>
</dbReference>
<comment type="caution">
    <text evidence="2">The sequence shown here is derived from an EMBL/GenBank/DDBJ whole genome shotgun (WGS) entry which is preliminary data.</text>
</comment>
<evidence type="ECO:0000259" key="1">
    <source>
        <dbReference type="Pfam" id="PF01370"/>
    </source>
</evidence>
<proteinExistence type="predicted"/>
<reference evidence="2" key="1">
    <citation type="submission" date="2020-12" db="EMBL/GenBank/DDBJ databases">
        <title>PHA producing bacteria isolated from mangrove.</title>
        <authorList>
            <person name="Zheng W."/>
            <person name="Yu S."/>
            <person name="Huang Y."/>
        </authorList>
    </citation>
    <scope>NUCLEOTIDE SEQUENCE</scope>
    <source>
        <strain evidence="2">GN8-5</strain>
    </source>
</reference>
<dbReference type="Pfam" id="PF01370">
    <property type="entry name" value="Epimerase"/>
    <property type="match status" value="1"/>
</dbReference>
<dbReference type="InterPro" id="IPR036291">
    <property type="entry name" value="NAD(P)-bd_dom_sf"/>
</dbReference>